<evidence type="ECO:0000313" key="3">
    <source>
        <dbReference type="EMBL" id="CAA9996258.1"/>
    </source>
</evidence>
<proteinExistence type="predicted"/>
<name>A0A6H5G1M7_9HEMI</name>
<feature type="region of interest" description="Disordered" evidence="2">
    <location>
        <begin position="278"/>
        <end position="322"/>
    </location>
</feature>
<organism evidence="3 4">
    <name type="scientific">Nesidiocoris tenuis</name>
    <dbReference type="NCBI Taxonomy" id="355587"/>
    <lineage>
        <taxon>Eukaryota</taxon>
        <taxon>Metazoa</taxon>
        <taxon>Ecdysozoa</taxon>
        <taxon>Arthropoda</taxon>
        <taxon>Hexapoda</taxon>
        <taxon>Insecta</taxon>
        <taxon>Pterygota</taxon>
        <taxon>Neoptera</taxon>
        <taxon>Paraneoptera</taxon>
        <taxon>Hemiptera</taxon>
        <taxon>Heteroptera</taxon>
        <taxon>Panheteroptera</taxon>
        <taxon>Cimicomorpha</taxon>
        <taxon>Miridae</taxon>
        <taxon>Dicyphina</taxon>
        <taxon>Nesidiocoris</taxon>
    </lineage>
</organism>
<dbReference type="GO" id="GO:0030155">
    <property type="term" value="P:regulation of cell adhesion"/>
    <property type="evidence" value="ECO:0007669"/>
    <property type="project" value="TreeGrafter"/>
</dbReference>
<dbReference type="Proteomes" id="UP000479000">
    <property type="component" value="Unassembled WGS sequence"/>
</dbReference>
<feature type="compositionally biased region" description="Pro residues" evidence="2">
    <location>
        <begin position="309"/>
        <end position="322"/>
    </location>
</feature>
<feature type="compositionally biased region" description="Pro residues" evidence="2">
    <location>
        <begin position="229"/>
        <end position="240"/>
    </location>
</feature>
<dbReference type="GO" id="GO:0016567">
    <property type="term" value="P:protein ubiquitination"/>
    <property type="evidence" value="ECO:0007669"/>
    <property type="project" value="InterPro"/>
</dbReference>
<keyword evidence="4" id="KW-1185">Reference proteome</keyword>
<keyword evidence="1" id="KW-0175">Coiled coil</keyword>
<dbReference type="OrthoDB" id="547746at2759"/>
<accession>A0A6H5G1M7</accession>
<dbReference type="InterPro" id="IPR040383">
    <property type="entry name" value="HAKAI/CBLL2"/>
</dbReference>
<dbReference type="EMBL" id="CADCXU010004506">
    <property type="protein sequence ID" value="CAA9996258.1"/>
    <property type="molecule type" value="Genomic_DNA"/>
</dbReference>
<gene>
    <name evidence="3" type="ORF">NTEN_LOCUS2825</name>
</gene>
<sequence>MDDDDLLWDLDNIPSGDDNIDSQLCLDYDKSPLPDGIDERNVERILSLVRKQYASLQEENSKLLQLIDMVKKKIELCVKKEGCFGVASSGDQFGHFPMNLEVKKEKFYRSEVEEEDDDDEEEIILVDMEADISQLEAPTFTTLNRGPPEPMLRLRWDHKVSLIGEKVLNPMIHCCDKCLKPILIYGRMAHINHRHSMGDDSVGGKVSSMVSQPPHRKIPQATTQNDPRPSVPPSPVPAPSPSAYSPGGGYGAVAPPPGAYNPPAPAPYYPPVASPYQAPHGQVAHQTVAPPVPPAQHGAYSDPQAQYWPPHPPPPPIHNYFR</sequence>
<dbReference type="PANTHER" id="PTHR13480:SF0">
    <property type="entry name" value="E3 UBIQUITIN-PROTEIN LIGASE HAKAI"/>
    <property type="match status" value="1"/>
</dbReference>
<dbReference type="GO" id="GO:0061630">
    <property type="term" value="F:ubiquitin protein ligase activity"/>
    <property type="evidence" value="ECO:0007669"/>
    <property type="project" value="InterPro"/>
</dbReference>
<protein>
    <submittedName>
        <fullName evidence="3">Uncharacterized protein</fullName>
    </submittedName>
</protein>
<dbReference type="PANTHER" id="PTHR13480">
    <property type="entry name" value="E3 UBIQUITIN-PROTEIN LIGASE HAKAI-RELATED"/>
    <property type="match status" value="1"/>
</dbReference>
<evidence type="ECO:0000256" key="2">
    <source>
        <dbReference type="SAM" id="MobiDB-lite"/>
    </source>
</evidence>
<evidence type="ECO:0000256" key="1">
    <source>
        <dbReference type="SAM" id="Coils"/>
    </source>
</evidence>
<reference evidence="3 4" key="1">
    <citation type="submission" date="2020-02" db="EMBL/GenBank/DDBJ databases">
        <authorList>
            <person name="Ferguson B K."/>
        </authorList>
    </citation>
    <scope>NUCLEOTIDE SEQUENCE [LARGE SCALE GENOMIC DNA]</scope>
</reference>
<feature type="region of interest" description="Disordered" evidence="2">
    <location>
        <begin position="196"/>
        <end position="249"/>
    </location>
</feature>
<evidence type="ECO:0000313" key="4">
    <source>
        <dbReference type="Proteomes" id="UP000479000"/>
    </source>
</evidence>
<dbReference type="AlphaFoldDB" id="A0A6H5G1M7"/>
<feature type="coiled-coil region" evidence="1">
    <location>
        <begin position="46"/>
        <end position="73"/>
    </location>
</feature>